<dbReference type="PRINTS" id="PR00036">
    <property type="entry name" value="HTHLACI"/>
</dbReference>
<dbReference type="Proteomes" id="UP000297975">
    <property type="component" value="Unassembled WGS sequence"/>
</dbReference>
<dbReference type="InterPro" id="IPR000843">
    <property type="entry name" value="HTH_LacI"/>
</dbReference>
<dbReference type="SUPFAM" id="SSF53822">
    <property type="entry name" value="Periplasmic binding protein-like I"/>
    <property type="match status" value="1"/>
</dbReference>
<dbReference type="PANTHER" id="PTHR30146">
    <property type="entry name" value="LACI-RELATED TRANSCRIPTIONAL REPRESSOR"/>
    <property type="match status" value="1"/>
</dbReference>
<evidence type="ECO:0000256" key="2">
    <source>
        <dbReference type="ARBA" id="ARBA00023125"/>
    </source>
</evidence>
<dbReference type="InterPro" id="IPR010982">
    <property type="entry name" value="Lambda_DNA-bd_dom_sf"/>
</dbReference>
<dbReference type="InterPro" id="IPR028082">
    <property type="entry name" value="Peripla_BP_I"/>
</dbReference>
<dbReference type="CDD" id="cd06267">
    <property type="entry name" value="PBP1_LacI_sugar_binding-like"/>
    <property type="match status" value="1"/>
</dbReference>
<evidence type="ECO:0000259" key="4">
    <source>
        <dbReference type="PROSITE" id="PS50932"/>
    </source>
</evidence>
<organism evidence="5 6">
    <name type="scientific">Filobacillus milosensis</name>
    <dbReference type="NCBI Taxonomy" id="94137"/>
    <lineage>
        <taxon>Bacteria</taxon>
        <taxon>Bacillati</taxon>
        <taxon>Bacillota</taxon>
        <taxon>Bacilli</taxon>
        <taxon>Bacillales</taxon>
        <taxon>Bacillaceae</taxon>
        <taxon>Filobacillus</taxon>
    </lineage>
</organism>
<keyword evidence="1" id="KW-0805">Transcription regulation</keyword>
<dbReference type="GO" id="GO:0003700">
    <property type="term" value="F:DNA-binding transcription factor activity"/>
    <property type="evidence" value="ECO:0007669"/>
    <property type="project" value="TreeGrafter"/>
</dbReference>
<dbReference type="AlphaFoldDB" id="A0A4Y8IDY6"/>
<dbReference type="CDD" id="cd01392">
    <property type="entry name" value="HTH_LacI"/>
    <property type="match status" value="1"/>
</dbReference>
<comment type="caution">
    <text evidence="5">The sequence shown here is derived from an EMBL/GenBank/DDBJ whole genome shotgun (WGS) entry which is preliminary data.</text>
</comment>
<evidence type="ECO:0000313" key="6">
    <source>
        <dbReference type="Proteomes" id="UP000297975"/>
    </source>
</evidence>
<name>A0A4Y8IDY6_9BACI</name>
<dbReference type="PROSITE" id="PS50932">
    <property type="entry name" value="HTH_LACI_2"/>
    <property type="match status" value="1"/>
</dbReference>
<reference evidence="5 6" key="1">
    <citation type="submission" date="2019-03" db="EMBL/GenBank/DDBJ databases">
        <authorList>
            <person name="He R.-H."/>
        </authorList>
    </citation>
    <scope>NUCLEOTIDE SEQUENCE [LARGE SCALE GENOMIC DNA]</scope>
    <source>
        <strain evidence="6">SH 714</strain>
    </source>
</reference>
<dbReference type="Gene3D" id="1.10.260.40">
    <property type="entry name" value="lambda repressor-like DNA-binding domains"/>
    <property type="match status" value="1"/>
</dbReference>
<feature type="domain" description="HTH lacI-type" evidence="4">
    <location>
        <begin position="2"/>
        <end position="56"/>
    </location>
</feature>
<proteinExistence type="predicted"/>
<protein>
    <submittedName>
        <fullName evidence="5">LacI family transcriptional regulator</fullName>
    </submittedName>
</protein>
<dbReference type="InterPro" id="IPR046335">
    <property type="entry name" value="LacI/GalR-like_sensor"/>
</dbReference>
<dbReference type="Pfam" id="PF00356">
    <property type="entry name" value="LacI"/>
    <property type="match status" value="1"/>
</dbReference>
<dbReference type="RefSeq" id="WP_134341152.1">
    <property type="nucleotide sequence ID" value="NZ_SOPW01000018.1"/>
</dbReference>
<dbReference type="OrthoDB" id="9796186at2"/>
<keyword evidence="6" id="KW-1185">Reference proteome</keyword>
<keyword evidence="3" id="KW-0804">Transcription</keyword>
<sequence>MVSSKDVAKLAGVSQSTVSRVLNNPESVGEAKHEKVIKAMKELNYRPNAIARSLVKKQTKSIALISGPIHNPFFAETTTYIVNYSKQRGYNTNVHFEVFGDNTSVFNDVIEMQVDGIILSSILMDDYIYDDLKNLNIPFVMFNRKHNEPGNFFEMDNLLAGQQATEHLLDLNHKDIVWIGGPLNMSTFYGRYEGFRKTMEEQGLPVSDHNTKITDTSENEIHNVVRDLLAERNRPTAIFAATDSIAIYVLDYLLEKGYNVPEDISVIGIDNTKLSQHHSIELTTVGMDQGINLGQVAIEQLINDIESKNQHLTQKTYPTKLYNRSTTRAI</sequence>
<accession>A0A4Y8IDY6</accession>
<dbReference type="SUPFAM" id="SSF47413">
    <property type="entry name" value="lambda repressor-like DNA-binding domains"/>
    <property type="match status" value="1"/>
</dbReference>
<dbReference type="Pfam" id="PF13377">
    <property type="entry name" value="Peripla_BP_3"/>
    <property type="match status" value="1"/>
</dbReference>
<evidence type="ECO:0000256" key="3">
    <source>
        <dbReference type="ARBA" id="ARBA00023163"/>
    </source>
</evidence>
<dbReference type="Gene3D" id="3.40.50.2300">
    <property type="match status" value="2"/>
</dbReference>
<dbReference type="EMBL" id="SOPW01000018">
    <property type="protein sequence ID" value="TFB14208.1"/>
    <property type="molecule type" value="Genomic_DNA"/>
</dbReference>
<dbReference type="GO" id="GO:0000976">
    <property type="term" value="F:transcription cis-regulatory region binding"/>
    <property type="evidence" value="ECO:0007669"/>
    <property type="project" value="TreeGrafter"/>
</dbReference>
<evidence type="ECO:0000256" key="1">
    <source>
        <dbReference type="ARBA" id="ARBA00023015"/>
    </source>
</evidence>
<gene>
    <name evidence="5" type="ORF">E3U55_14255</name>
</gene>
<keyword evidence="2" id="KW-0238">DNA-binding</keyword>
<dbReference type="PANTHER" id="PTHR30146:SF109">
    <property type="entry name" value="HTH-TYPE TRANSCRIPTIONAL REGULATOR GALS"/>
    <property type="match status" value="1"/>
</dbReference>
<evidence type="ECO:0000313" key="5">
    <source>
        <dbReference type="EMBL" id="TFB14208.1"/>
    </source>
</evidence>
<dbReference type="SMART" id="SM00354">
    <property type="entry name" value="HTH_LACI"/>
    <property type="match status" value="1"/>
</dbReference>